<dbReference type="InterPro" id="IPR006311">
    <property type="entry name" value="TAT_signal"/>
</dbReference>
<evidence type="ECO:0000313" key="5">
    <source>
        <dbReference type="EMBL" id="GLK56401.1"/>
    </source>
</evidence>
<dbReference type="Proteomes" id="UP000758856">
    <property type="component" value="Unassembled WGS sequence"/>
</dbReference>
<keyword evidence="3" id="KW-0029">Amino-acid transport</keyword>
<dbReference type="PANTHER" id="PTHR30483:SF6">
    <property type="entry name" value="PERIPLASMIC BINDING PROTEIN OF ABC TRANSPORTER FOR NATURAL AMINO ACIDS"/>
    <property type="match status" value="1"/>
</dbReference>
<protein>
    <submittedName>
        <fullName evidence="5">Amino acid ABC transporter substrate-binding protein</fullName>
    </submittedName>
    <submittedName>
        <fullName evidence="6">Branched-chain amino acid transport system substrate-binding protein</fullName>
    </submittedName>
</protein>
<evidence type="ECO:0000256" key="3">
    <source>
        <dbReference type="ARBA" id="ARBA00022970"/>
    </source>
</evidence>
<sequence>MTDSRFVMNRRTVLAGVGSLPLVAALGKPAIAQEAAGDVPLGMVLPFSGATGSYGPAMKQAAELVVAKVNEAGGILGGRKVKLFIEDSETSATVSVAASKKLLEVNKVELVGGFWGSPEALAAKPVILAANKVQMLSCAANAVTEGDTKGLIYRLQAKSSQWGPAGAKVMDKIGAKKVTVLAQQNPFIVAMVEPFKAEMKKIGGEVVDVVMYNPDQASYRAEVEKAFGPEPDAVFVLPLLTDMVSISKEIFRGGFSSKVVSLGTGADAEGKFLQAVGPEVAEGIYHLQPSPPIDSPSYARFVKEMGAPEGTVFLFAGNAWDQVCVTVLAMEHAKTQEAAVWTKSVREVCNPPGEPVDDIVEALKMVREGKSINFNGAGCTCDFDEKGDSLNRSFYVQLIKGGKNTPFGVVS</sequence>
<comment type="similarity">
    <text evidence="1">Belongs to the leucine-binding protein family.</text>
</comment>
<dbReference type="EMBL" id="BSFF01000003">
    <property type="protein sequence ID" value="GLK56401.1"/>
    <property type="molecule type" value="Genomic_DNA"/>
</dbReference>
<dbReference type="GO" id="GO:0006865">
    <property type="term" value="P:amino acid transport"/>
    <property type="evidence" value="ECO:0007669"/>
    <property type="project" value="UniProtKB-KW"/>
</dbReference>
<keyword evidence="2" id="KW-0732">Signal</keyword>
<dbReference type="SUPFAM" id="SSF53822">
    <property type="entry name" value="Periplasmic binding protein-like I"/>
    <property type="match status" value="1"/>
</dbReference>
<name>A0A9W6ITR6_9HYPH</name>
<evidence type="ECO:0000313" key="7">
    <source>
        <dbReference type="Proteomes" id="UP000758856"/>
    </source>
</evidence>
<evidence type="ECO:0000313" key="8">
    <source>
        <dbReference type="Proteomes" id="UP001143400"/>
    </source>
</evidence>
<dbReference type="AlphaFoldDB" id="A0A9W6ITR6"/>
<evidence type="ECO:0000256" key="1">
    <source>
        <dbReference type="ARBA" id="ARBA00010062"/>
    </source>
</evidence>
<keyword evidence="3" id="KW-0813">Transport</keyword>
<keyword evidence="7" id="KW-1185">Reference proteome</keyword>
<organism evidence="5 8">
    <name type="scientific">Methylopila capsulata</name>
    <dbReference type="NCBI Taxonomy" id="61654"/>
    <lineage>
        <taxon>Bacteria</taxon>
        <taxon>Pseudomonadati</taxon>
        <taxon>Pseudomonadota</taxon>
        <taxon>Alphaproteobacteria</taxon>
        <taxon>Hyphomicrobiales</taxon>
        <taxon>Methylopilaceae</taxon>
        <taxon>Methylopila</taxon>
    </lineage>
</organism>
<evidence type="ECO:0000256" key="2">
    <source>
        <dbReference type="ARBA" id="ARBA00022729"/>
    </source>
</evidence>
<reference evidence="5" key="1">
    <citation type="journal article" date="2014" name="Int. J. Syst. Evol. Microbiol.">
        <title>Complete genome sequence of Corynebacterium casei LMG S-19264T (=DSM 44701T), isolated from a smear-ripened cheese.</title>
        <authorList>
            <consortium name="US DOE Joint Genome Institute (JGI-PGF)"/>
            <person name="Walter F."/>
            <person name="Albersmeier A."/>
            <person name="Kalinowski J."/>
            <person name="Ruckert C."/>
        </authorList>
    </citation>
    <scope>NUCLEOTIDE SEQUENCE</scope>
    <source>
        <strain evidence="5">VKM B-1606</strain>
    </source>
</reference>
<dbReference type="EMBL" id="JAFBCY010000003">
    <property type="protein sequence ID" value="MBM7852195.1"/>
    <property type="molecule type" value="Genomic_DNA"/>
</dbReference>
<reference evidence="5" key="3">
    <citation type="submission" date="2023-01" db="EMBL/GenBank/DDBJ databases">
        <authorList>
            <person name="Sun Q."/>
            <person name="Evtushenko L."/>
        </authorList>
    </citation>
    <scope>NUCLEOTIDE SEQUENCE</scope>
    <source>
        <strain evidence="5">VKM B-1606</strain>
    </source>
</reference>
<dbReference type="RefSeq" id="WP_204950614.1">
    <property type="nucleotide sequence ID" value="NZ_BSFF01000003.1"/>
</dbReference>
<feature type="domain" description="Leucine-binding protein" evidence="4">
    <location>
        <begin position="39"/>
        <end position="344"/>
    </location>
</feature>
<proteinExistence type="inferred from homology"/>
<dbReference type="PROSITE" id="PS51318">
    <property type="entry name" value="TAT"/>
    <property type="match status" value="1"/>
</dbReference>
<accession>A0A9W6ITR6</accession>
<evidence type="ECO:0000313" key="6">
    <source>
        <dbReference type="EMBL" id="MBM7852195.1"/>
    </source>
</evidence>
<dbReference type="InterPro" id="IPR051010">
    <property type="entry name" value="BCAA_transport"/>
</dbReference>
<dbReference type="InterPro" id="IPR028081">
    <property type="entry name" value="Leu-bd"/>
</dbReference>
<comment type="caution">
    <text evidence="5">The sequence shown here is derived from an EMBL/GenBank/DDBJ whole genome shotgun (WGS) entry which is preliminary data.</text>
</comment>
<evidence type="ECO:0000259" key="4">
    <source>
        <dbReference type="Pfam" id="PF13458"/>
    </source>
</evidence>
<dbReference type="PANTHER" id="PTHR30483">
    <property type="entry name" value="LEUCINE-SPECIFIC-BINDING PROTEIN"/>
    <property type="match status" value="1"/>
</dbReference>
<dbReference type="InterPro" id="IPR028082">
    <property type="entry name" value="Peripla_BP_I"/>
</dbReference>
<reference evidence="6 7" key="2">
    <citation type="submission" date="2021-01" db="EMBL/GenBank/DDBJ databases">
        <title>Genomic Encyclopedia of Type Strains, Phase IV (KMG-IV): sequencing the most valuable type-strain genomes for metagenomic binning, comparative biology and taxonomic classification.</title>
        <authorList>
            <person name="Goeker M."/>
        </authorList>
    </citation>
    <scope>NUCLEOTIDE SEQUENCE [LARGE SCALE GENOMIC DNA]</scope>
    <source>
        <strain evidence="6 7">DSM 6130</strain>
    </source>
</reference>
<dbReference type="Gene3D" id="3.40.50.2300">
    <property type="match status" value="2"/>
</dbReference>
<gene>
    <name evidence="5" type="ORF">GCM10008170_24200</name>
    <name evidence="6" type="ORF">JOD31_002437</name>
</gene>
<dbReference type="Proteomes" id="UP001143400">
    <property type="component" value="Unassembled WGS sequence"/>
</dbReference>
<dbReference type="Pfam" id="PF13458">
    <property type="entry name" value="Peripla_BP_6"/>
    <property type="match status" value="1"/>
</dbReference>